<protein>
    <recommendedName>
        <fullName evidence="3">Transposase</fullName>
    </recommendedName>
</protein>
<evidence type="ECO:0008006" key="3">
    <source>
        <dbReference type="Google" id="ProtNLM"/>
    </source>
</evidence>
<dbReference type="EMBL" id="JADMKS010000003">
    <property type="protein sequence ID" value="MBF6636449.1"/>
    <property type="molecule type" value="Genomic_DNA"/>
</dbReference>
<sequence>MISILRVAYAGTSARELFCKHTLSDATFYLWLKNYAGVEVHEVKHLRTLKKLACGEHQCNSLFPLRNTR</sequence>
<organism evidence="1 2">
    <name type="scientific">Rouxiella silvae</name>
    <dbReference type="NCBI Taxonomy" id="1646373"/>
    <lineage>
        <taxon>Bacteria</taxon>
        <taxon>Pseudomonadati</taxon>
        <taxon>Pseudomonadota</taxon>
        <taxon>Gammaproteobacteria</taxon>
        <taxon>Enterobacterales</taxon>
        <taxon>Yersiniaceae</taxon>
        <taxon>Rouxiella</taxon>
    </lineage>
</organism>
<proteinExistence type="predicted"/>
<comment type="caution">
    <text evidence="1">The sequence shown here is derived from an EMBL/GenBank/DDBJ whole genome shotgun (WGS) entry which is preliminary data.</text>
</comment>
<dbReference type="AlphaFoldDB" id="A0AA41BW35"/>
<evidence type="ECO:0000313" key="1">
    <source>
        <dbReference type="EMBL" id="MBF6636449.1"/>
    </source>
</evidence>
<evidence type="ECO:0000313" key="2">
    <source>
        <dbReference type="Proteomes" id="UP000705283"/>
    </source>
</evidence>
<dbReference type="Proteomes" id="UP000705283">
    <property type="component" value="Unassembled WGS sequence"/>
</dbReference>
<name>A0AA41BW35_9GAMM</name>
<reference evidence="1" key="2">
    <citation type="submission" date="2022-09" db="EMBL/GenBank/DDBJ databases">
        <title>Rouxiella aceris sp. nov., isolated from tree sap and emended description of the genus Rhouxiella.</title>
        <authorList>
            <person name="Kim I.S."/>
        </authorList>
    </citation>
    <scope>NUCLEOTIDE SEQUENCE</scope>
    <source>
        <strain evidence="1">SAP-2</strain>
    </source>
</reference>
<accession>A0AA41BW35</accession>
<gene>
    <name evidence="1" type="ORF">ITX54_07240</name>
</gene>
<reference evidence="1" key="1">
    <citation type="submission" date="2020-11" db="EMBL/GenBank/DDBJ databases">
        <authorList>
            <person name="Lee S.D."/>
        </authorList>
    </citation>
    <scope>NUCLEOTIDE SEQUENCE</scope>
    <source>
        <strain evidence="1">SAP-2</strain>
    </source>
</reference>